<organism evidence="1 2">
    <name type="scientific">Mugilogobius chulae</name>
    <name type="common">yellowstripe goby</name>
    <dbReference type="NCBI Taxonomy" id="88201"/>
    <lineage>
        <taxon>Eukaryota</taxon>
        <taxon>Metazoa</taxon>
        <taxon>Chordata</taxon>
        <taxon>Craniata</taxon>
        <taxon>Vertebrata</taxon>
        <taxon>Euteleostomi</taxon>
        <taxon>Actinopterygii</taxon>
        <taxon>Neopterygii</taxon>
        <taxon>Teleostei</taxon>
        <taxon>Neoteleostei</taxon>
        <taxon>Acanthomorphata</taxon>
        <taxon>Gobiaria</taxon>
        <taxon>Gobiiformes</taxon>
        <taxon>Gobioidei</taxon>
        <taxon>Gobiidae</taxon>
        <taxon>Gobionellinae</taxon>
        <taxon>Mugilogobius</taxon>
    </lineage>
</organism>
<protein>
    <submittedName>
        <fullName evidence="1">Uncharacterized protein</fullName>
    </submittedName>
</protein>
<gene>
    <name evidence="1" type="ORF">WMY93_014199</name>
</gene>
<dbReference type="InterPro" id="IPR042566">
    <property type="entry name" value="L1_C"/>
</dbReference>
<dbReference type="Gene3D" id="3.30.250.20">
    <property type="entry name" value="L1 transposable element, C-terminal domain"/>
    <property type="match status" value="1"/>
</dbReference>
<keyword evidence="2" id="KW-1185">Reference proteome</keyword>
<proteinExistence type="predicted"/>
<dbReference type="Proteomes" id="UP001460270">
    <property type="component" value="Unassembled WGS sequence"/>
</dbReference>
<name>A0AAW0P5X0_9GOBI</name>
<dbReference type="AlphaFoldDB" id="A0AAW0P5X0"/>
<sequence>MIQRGFCKDDCGDDDILVQTSGSRQTNGRYSVKHEIKGSPPVDLIDVGISNMNLNDSGRYSCFWKESSGKRSYSEFMAEITDGDETDVYTAAAGEDFNHSCLFLKSGNKKSFCRNTCSEENMLMETTGDSGRSGRYSLQYTKYAYDLSFVYDKEFVYREARKQQITHDGQKITFVQDFSAETVRVRKGFQQIIQKFIAINAFRGFKYNPCQLRILHNSKIHLFSTPREAEKFYGHLSLTAEDPGEE</sequence>
<evidence type="ECO:0000313" key="2">
    <source>
        <dbReference type="Proteomes" id="UP001460270"/>
    </source>
</evidence>
<reference evidence="2" key="1">
    <citation type="submission" date="2024-04" db="EMBL/GenBank/DDBJ databases">
        <title>Salinicola lusitanus LLJ914,a marine bacterium isolated from the Okinawa Trough.</title>
        <authorList>
            <person name="Li J."/>
        </authorList>
    </citation>
    <scope>NUCLEOTIDE SEQUENCE [LARGE SCALE GENOMIC DNA]</scope>
</reference>
<comment type="caution">
    <text evidence="1">The sequence shown here is derived from an EMBL/GenBank/DDBJ whole genome shotgun (WGS) entry which is preliminary data.</text>
</comment>
<dbReference type="EMBL" id="JBBPFD010000010">
    <property type="protein sequence ID" value="KAK7909515.1"/>
    <property type="molecule type" value="Genomic_DNA"/>
</dbReference>
<accession>A0AAW0P5X0</accession>
<dbReference type="Gene3D" id="2.60.40.10">
    <property type="entry name" value="Immunoglobulins"/>
    <property type="match status" value="2"/>
</dbReference>
<dbReference type="InterPro" id="IPR013783">
    <property type="entry name" value="Ig-like_fold"/>
</dbReference>
<evidence type="ECO:0000313" key="1">
    <source>
        <dbReference type="EMBL" id="KAK7909515.1"/>
    </source>
</evidence>